<comment type="caution">
    <text evidence="1">The sequence shown here is derived from an EMBL/GenBank/DDBJ whole genome shotgun (WGS) entry which is preliminary data.</text>
</comment>
<dbReference type="EMBL" id="VSFG01000002">
    <property type="protein sequence ID" value="TYB46728.1"/>
    <property type="molecule type" value="Genomic_DNA"/>
</dbReference>
<evidence type="ECO:0000313" key="2">
    <source>
        <dbReference type="Proteomes" id="UP000323380"/>
    </source>
</evidence>
<organism evidence="1 2">
    <name type="scientific">Actinomadura chibensis</name>
    <dbReference type="NCBI Taxonomy" id="392828"/>
    <lineage>
        <taxon>Bacteria</taxon>
        <taxon>Bacillati</taxon>
        <taxon>Actinomycetota</taxon>
        <taxon>Actinomycetes</taxon>
        <taxon>Streptosporangiales</taxon>
        <taxon>Thermomonosporaceae</taxon>
        <taxon>Actinomadura</taxon>
    </lineage>
</organism>
<dbReference type="STRING" id="1220554.GCA_001552135_03093"/>
<reference evidence="1 2" key="1">
    <citation type="submission" date="2019-08" db="EMBL/GenBank/DDBJ databases">
        <title>Actinomadura sp. nov. CYP1-5 isolated from mountain soil.</title>
        <authorList>
            <person name="Songsumanus A."/>
            <person name="Kuncharoen N."/>
            <person name="Kudo T."/>
            <person name="Yuki M."/>
            <person name="Igarashi Y."/>
            <person name="Tanasupawat S."/>
        </authorList>
    </citation>
    <scope>NUCLEOTIDE SEQUENCE [LARGE SCALE GENOMIC DNA]</scope>
    <source>
        <strain evidence="1 2">JCM 14158</strain>
    </source>
</reference>
<dbReference type="AlphaFoldDB" id="A0A5D0NRG8"/>
<dbReference type="Proteomes" id="UP000323380">
    <property type="component" value="Unassembled WGS sequence"/>
</dbReference>
<keyword evidence="2" id="KW-1185">Reference proteome</keyword>
<evidence type="ECO:0000313" key="1">
    <source>
        <dbReference type="EMBL" id="TYB46728.1"/>
    </source>
</evidence>
<accession>A0A5D0NRG8</accession>
<proteinExistence type="predicted"/>
<gene>
    <name evidence="1" type="ORF">FXF69_16130</name>
</gene>
<dbReference type="RefSeq" id="WP_067891312.1">
    <property type="nucleotide sequence ID" value="NZ_VSFG01000002.1"/>
</dbReference>
<name>A0A5D0NRG8_9ACTN</name>
<sequence>MDDVHESEQTPVYHAVDAGTSEAPRLFVLVQEDLDEDYAVIREVVAYGIALPGGAAATVFARGGGFGRWISPESASRRLHSELVWV</sequence>
<protein>
    <submittedName>
        <fullName evidence="1">Uncharacterized protein</fullName>
    </submittedName>
</protein>